<feature type="compositionally biased region" description="Acidic residues" evidence="1">
    <location>
        <begin position="29"/>
        <end position="54"/>
    </location>
</feature>
<evidence type="ECO:0000313" key="3">
    <source>
        <dbReference type="WBParaSite" id="nRc.2.0.1.t02858-RA"/>
    </source>
</evidence>
<dbReference type="Proteomes" id="UP000887565">
    <property type="component" value="Unplaced"/>
</dbReference>
<feature type="compositionally biased region" description="Polar residues" evidence="1">
    <location>
        <begin position="1"/>
        <end position="15"/>
    </location>
</feature>
<dbReference type="WBParaSite" id="nRc.2.0.1.t02858-RA">
    <property type="protein sequence ID" value="nRc.2.0.1.t02858-RA"/>
    <property type="gene ID" value="nRc.2.0.1.g02858"/>
</dbReference>
<feature type="region of interest" description="Disordered" evidence="1">
    <location>
        <begin position="1"/>
        <end position="62"/>
    </location>
</feature>
<keyword evidence="2" id="KW-1185">Reference proteome</keyword>
<evidence type="ECO:0000256" key="1">
    <source>
        <dbReference type="SAM" id="MobiDB-lite"/>
    </source>
</evidence>
<accession>A0A915HLK8</accession>
<reference evidence="3" key="1">
    <citation type="submission" date="2022-11" db="UniProtKB">
        <authorList>
            <consortium name="WormBaseParasite"/>
        </authorList>
    </citation>
    <scope>IDENTIFICATION</scope>
</reference>
<proteinExistence type="predicted"/>
<feature type="region of interest" description="Disordered" evidence="1">
    <location>
        <begin position="77"/>
        <end position="106"/>
    </location>
</feature>
<protein>
    <submittedName>
        <fullName evidence="3">Uncharacterized protein</fullName>
    </submittedName>
</protein>
<dbReference type="AlphaFoldDB" id="A0A915HLK8"/>
<evidence type="ECO:0000313" key="2">
    <source>
        <dbReference type="Proteomes" id="UP000887565"/>
    </source>
</evidence>
<name>A0A915HLK8_ROMCU</name>
<organism evidence="2 3">
    <name type="scientific">Romanomermis culicivorax</name>
    <name type="common">Nematode worm</name>
    <dbReference type="NCBI Taxonomy" id="13658"/>
    <lineage>
        <taxon>Eukaryota</taxon>
        <taxon>Metazoa</taxon>
        <taxon>Ecdysozoa</taxon>
        <taxon>Nematoda</taxon>
        <taxon>Enoplea</taxon>
        <taxon>Dorylaimia</taxon>
        <taxon>Mermithida</taxon>
        <taxon>Mermithoidea</taxon>
        <taxon>Mermithidae</taxon>
        <taxon>Romanomermis</taxon>
    </lineage>
</organism>
<sequence length="106" mass="11842">MIFNIISSGSQNSNAYEIDKDLLPPSESSDSEVDKDDDFDEEDAETSDKDEESSDQEKLTPKMFNFRALRPLIIQTRLKSANKGPDSGIQRGTTGIEHAESLYQLV</sequence>